<dbReference type="InterPro" id="IPR037066">
    <property type="entry name" value="Plug_dom_sf"/>
</dbReference>
<comment type="subcellular location">
    <subcellularLocation>
        <location evidence="1 8">Cell outer membrane</location>
        <topology evidence="1 8">Multi-pass membrane protein</topology>
    </subcellularLocation>
</comment>
<keyword evidence="2 8" id="KW-0813">Transport</keyword>
<reference evidence="13 14" key="1">
    <citation type="submission" date="2016-10" db="EMBL/GenBank/DDBJ databases">
        <authorList>
            <person name="de Groot N.N."/>
        </authorList>
    </citation>
    <scope>NUCLEOTIDE SEQUENCE [LARGE SCALE GENOMIC DNA]</scope>
    <source>
        <strain evidence="14">E92,LMG 26720,CCM 7988</strain>
    </source>
</reference>
<gene>
    <name evidence="13" type="ORF">SAMN04515674_11921</name>
</gene>
<evidence type="ECO:0000259" key="11">
    <source>
        <dbReference type="Pfam" id="PF00593"/>
    </source>
</evidence>
<keyword evidence="10" id="KW-0732">Signal</keyword>
<dbReference type="Pfam" id="PF07715">
    <property type="entry name" value="Plug"/>
    <property type="match status" value="1"/>
</dbReference>
<proteinExistence type="inferred from homology"/>
<dbReference type="STRING" id="1079859.SAMN04515674_11921"/>
<dbReference type="OrthoDB" id="9805434at2"/>
<evidence type="ECO:0000313" key="13">
    <source>
        <dbReference type="EMBL" id="SFQ44102.1"/>
    </source>
</evidence>
<dbReference type="InterPro" id="IPR000531">
    <property type="entry name" value="Beta-barrel_TonB"/>
</dbReference>
<feature type="chain" id="PRO_5011653574" evidence="10">
    <location>
        <begin position="22"/>
        <end position="853"/>
    </location>
</feature>
<organism evidence="13 14">
    <name type="scientific">Pseudarcicella hirudinis</name>
    <dbReference type="NCBI Taxonomy" id="1079859"/>
    <lineage>
        <taxon>Bacteria</taxon>
        <taxon>Pseudomonadati</taxon>
        <taxon>Bacteroidota</taxon>
        <taxon>Cytophagia</taxon>
        <taxon>Cytophagales</taxon>
        <taxon>Flectobacillaceae</taxon>
        <taxon>Pseudarcicella</taxon>
    </lineage>
</organism>
<keyword evidence="6 8" id="KW-0472">Membrane</keyword>
<protein>
    <submittedName>
        <fullName evidence="13">Iron complex outermembrane recepter protein</fullName>
    </submittedName>
</protein>
<dbReference type="SUPFAM" id="SSF56935">
    <property type="entry name" value="Porins"/>
    <property type="match status" value="1"/>
</dbReference>
<sequence>MKQKLLLIFGLIILTFSSGKAQQLITGKISEKNGSPIVGATILEKGSSNGTSTNGNGAFSLKVNKSKTRLVISSVGFQTIEIDASPGTEVSLVLEESSVNLDAVQVVGTRSLNRSATETPVPVDIIPIQQVTNSVGQVDLNQILQYVAPSFNSNRQTGSDGADHVDPATLRGLGPDQTLVLINGKRRHQSALIYLFGTRGRGNTGTDLNTIPASAIDRIEILRDGAAAQYGSDAIAGVINIVLKTDVEKLTGGVNTGIYDKGDGKMINAYANYGVKVGEKGVINFTVDYLGRGKTNRPSVPDGPRAYFGDASAQNTSVFVNSKIPVGQKSEFYFFGGYSYRFSDSYAWTRTAKIDTGDVNVGTMDNPRNVKEIYPNGFTPRIQATINDASGSVGLRTKFGAWDADFNTTYGSNRFHYTVDGTLNASLGVSSPTHFDAGGFGFSQHTIGANFTRNFADIASGFNLAFGSEFRRDAYDIVAGEEGSWKQYPTADNRPGGSQGFPGFQPSNVLDVSRTNIAGYLDTELDVTKHFLVSGAVRFENYSDFGSTFNYKLATRLKLSDAISFRGSYSTGFRAPSLAQRYFNTTFTNFAGGVAVDQIIANNESVIAQTVGIPKLKQETSQNASIGFTAKPASNFNVTVDAYLINIKDRIVLTGTFSDQDDAIGSILKKMNVGNAQFFTNALDTKTYGLDVILTHQAYVGSGRLTTSFAGNFNSMELGTVKTTAKLAGKEDTYLDAREKAFILASAPKSKLNLTLDYKIHRFNTNLRLVHFAAVDLVNYNYVINHYSAKMTTDLAFGYELSKNYTLSIGSTNIFDVYPDKQDPFNTETGGMWDPVQMGSAGRFYFARLRFKF</sequence>
<evidence type="ECO:0000256" key="7">
    <source>
        <dbReference type="ARBA" id="ARBA00023237"/>
    </source>
</evidence>
<feature type="signal peptide" evidence="10">
    <location>
        <begin position="1"/>
        <end position="21"/>
    </location>
</feature>
<evidence type="ECO:0000256" key="2">
    <source>
        <dbReference type="ARBA" id="ARBA00022448"/>
    </source>
</evidence>
<dbReference type="Proteomes" id="UP000199306">
    <property type="component" value="Unassembled WGS sequence"/>
</dbReference>
<evidence type="ECO:0000256" key="9">
    <source>
        <dbReference type="RuleBase" id="RU003357"/>
    </source>
</evidence>
<evidence type="ECO:0000256" key="3">
    <source>
        <dbReference type="ARBA" id="ARBA00022452"/>
    </source>
</evidence>
<evidence type="ECO:0000256" key="4">
    <source>
        <dbReference type="ARBA" id="ARBA00022692"/>
    </source>
</evidence>
<dbReference type="Gene3D" id="2.170.130.10">
    <property type="entry name" value="TonB-dependent receptor, plug domain"/>
    <property type="match status" value="1"/>
</dbReference>
<feature type="domain" description="TonB-dependent receptor-like beta-barrel" evidence="11">
    <location>
        <begin position="345"/>
        <end position="813"/>
    </location>
</feature>
<evidence type="ECO:0000256" key="5">
    <source>
        <dbReference type="ARBA" id="ARBA00023077"/>
    </source>
</evidence>
<dbReference type="Gene3D" id="2.40.170.20">
    <property type="entry name" value="TonB-dependent receptor, beta-barrel domain"/>
    <property type="match status" value="1"/>
</dbReference>
<dbReference type="CDD" id="cd01347">
    <property type="entry name" value="ligand_gated_channel"/>
    <property type="match status" value="1"/>
</dbReference>
<dbReference type="Pfam" id="PF13715">
    <property type="entry name" value="CarbopepD_reg_2"/>
    <property type="match status" value="1"/>
</dbReference>
<keyword evidence="7 8" id="KW-0998">Cell outer membrane</keyword>
<keyword evidence="3 8" id="KW-1134">Transmembrane beta strand</keyword>
<dbReference type="InterPro" id="IPR008969">
    <property type="entry name" value="CarboxyPept-like_regulatory"/>
</dbReference>
<comment type="similarity">
    <text evidence="8 9">Belongs to the TonB-dependent receptor family.</text>
</comment>
<evidence type="ECO:0000256" key="6">
    <source>
        <dbReference type="ARBA" id="ARBA00023136"/>
    </source>
</evidence>
<dbReference type="AlphaFoldDB" id="A0A1I5YIT5"/>
<keyword evidence="4 8" id="KW-0812">Transmembrane</keyword>
<dbReference type="InterPro" id="IPR039426">
    <property type="entry name" value="TonB-dep_rcpt-like"/>
</dbReference>
<keyword evidence="5 9" id="KW-0798">TonB box</keyword>
<dbReference type="EMBL" id="FOXH01000019">
    <property type="protein sequence ID" value="SFQ44102.1"/>
    <property type="molecule type" value="Genomic_DNA"/>
</dbReference>
<keyword evidence="14" id="KW-1185">Reference proteome</keyword>
<evidence type="ECO:0000256" key="8">
    <source>
        <dbReference type="PROSITE-ProRule" id="PRU01360"/>
    </source>
</evidence>
<dbReference type="GO" id="GO:0009279">
    <property type="term" value="C:cell outer membrane"/>
    <property type="evidence" value="ECO:0007669"/>
    <property type="project" value="UniProtKB-SubCell"/>
</dbReference>
<dbReference type="PANTHER" id="PTHR47234">
    <property type="match status" value="1"/>
</dbReference>
<accession>A0A1I5YIT5</accession>
<dbReference type="Pfam" id="PF00593">
    <property type="entry name" value="TonB_dep_Rec_b-barrel"/>
    <property type="match status" value="1"/>
</dbReference>
<dbReference type="PROSITE" id="PS52016">
    <property type="entry name" value="TONB_DEPENDENT_REC_3"/>
    <property type="match status" value="1"/>
</dbReference>
<evidence type="ECO:0000256" key="1">
    <source>
        <dbReference type="ARBA" id="ARBA00004571"/>
    </source>
</evidence>
<dbReference type="SUPFAM" id="SSF49464">
    <property type="entry name" value="Carboxypeptidase regulatory domain-like"/>
    <property type="match status" value="1"/>
</dbReference>
<dbReference type="PANTHER" id="PTHR47234:SF3">
    <property type="entry name" value="SECRETIN_TONB SHORT N-TERMINAL DOMAIN-CONTAINING PROTEIN"/>
    <property type="match status" value="1"/>
</dbReference>
<evidence type="ECO:0000256" key="10">
    <source>
        <dbReference type="SAM" id="SignalP"/>
    </source>
</evidence>
<dbReference type="InterPro" id="IPR036942">
    <property type="entry name" value="Beta-barrel_TonB_sf"/>
</dbReference>
<evidence type="ECO:0000313" key="14">
    <source>
        <dbReference type="Proteomes" id="UP000199306"/>
    </source>
</evidence>
<dbReference type="RefSeq" id="WP_092019506.1">
    <property type="nucleotide sequence ID" value="NZ_FOXH01000019.1"/>
</dbReference>
<dbReference type="Gene3D" id="2.60.40.1120">
    <property type="entry name" value="Carboxypeptidase-like, regulatory domain"/>
    <property type="match status" value="1"/>
</dbReference>
<name>A0A1I5YIT5_9BACT</name>
<evidence type="ECO:0000259" key="12">
    <source>
        <dbReference type="Pfam" id="PF07715"/>
    </source>
</evidence>
<feature type="domain" description="TonB-dependent receptor plug" evidence="12">
    <location>
        <begin position="117"/>
        <end position="238"/>
    </location>
</feature>
<dbReference type="InterPro" id="IPR012910">
    <property type="entry name" value="Plug_dom"/>
</dbReference>